<dbReference type="PANTHER" id="PTHR43253:SF1">
    <property type="entry name" value="TRICORN PROTEASE HOMOLOG 2-RELATED"/>
    <property type="match status" value="1"/>
</dbReference>
<dbReference type="Pfam" id="PF14684">
    <property type="entry name" value="Tricorn_C1"/>
    <property type="match status" value="1"/>
</dbReference>
<sequence>MSGIKQTEALIKIDLEGIQRRIHEIPAIAGNYSGLSVNSKALFWVERGAGYGDPAKLVSLKIASEDLKIETVLEGIRRYELSADGKKILAQKGDSIYVFEAAPKKLSNLNKNKVNLSGWSFSIDVTDDFRQLFIDAWRLERDYFYDPGMHGLDWDVVLNKYLSLVDRITSRRELNDLIGQLVG</sequence>
<dbReference type="EMBL" id="BART01028913">
    <property type="protein sequence ID" value="GAG94808.1"/>
    <property type="molecule type" value="Genomic_DNA"/>
</dbReference>
<dbReference type="Gene3D" id="3.30.750.44">
    <property type="match status" value="1"/>
</dbReference>
<comment type="subcellular location">
    <subcellularLocation>
        <location evidence="1">Cytoplasm</location>
    </subcellularLocation>
</comment>
<evidence type="ECO:0000259" key="7">
    <source>
        <dbReference type="Pfam" id="PF14684"/>
    </source>
</evidence>
<feature type="domain" description="Tricorn protease C1" evidence="7">
    <location>
        <begin position="127"/>
        <end position="183"/>
    </location>
</feature>
<evidence type="ECO:0000256" key="6">
    <source>
        <dbReference type="ARBA" id="ARBA00022825"/>
    </source>
</evidence>
<evidence type="ECO:0000256" key="2">
    <source>
        <dbReference type="ARBA" id="ARBA00008524"/>
    </source>
</evidence>
<dbReference type="PANTHER" id="PTHR43253">
    <property type="entry name" value="TRICORN PROTEASE HOMOLOG 2-RELATED"/>
    <property type="match status" value="1"/>
</dbReference>
<feature type="non-terminal residue" evidence="8">
    <location>
        <position position="183"/>
    </location>
</feature>
<organism evidence="8">
    <name type="scientific">marine sediment metagenome</name>
    <dbReference type="NCBI Taxonomy" id="412755"/>
    <lineage>
        <taxon>unclassified sequences</taxon>
        <taxon>metagenomes</taxon>
        <taxon>ecological metagenomes</taxon>
    </lineage>
</organism>
<dbReference type="InterPro" id="IPR028204">
    <property type="entry name" value="Tricorn_C1"/>
</dbReference>
<evidence type="ECO:0000256" key="5">
    <source>
        <dbReference type="ARBA" id="ARBA00022801"/>
    </source>
</evidence>
<keyword evidence="4" id="KW-0645">Protease</keyword>
<gene>
    <name evidence="8" type="ORF">S01H4_50859</name>
</gene>
<evidence type="ECO:0000313" key="8">
    <source>
        <dbReference type="EMBL" id="GAG94808.1"/>
    </source>
</evidence>
<keyword evidence="6" id="KW-0720">Serine protease</keyword>
<keyword evidence="3" id="KW-0963">Cytoplasm</keyword>
<protein>
    <recommendedName>
        <fullName evidence="7">Tricorn protease C1 domain-containing protein</fullName>
    </recommendedName>
</protein>
<dbReference type="InterPro" id="IPR012393">
    <property type="entry name" value="Tricorn_protease"/>
</dbReference>
<dbReference type="GO" id="GO:0008236">
    <property type="term" value="F:serine-type peptidase activity"/>
    <property type="evidence" value="ECO:0007669"/>
    <property type="project" value="UniProtKB-KW"/>
</dbReference>
<comment type="caution">
    <text evidence="8">The sequence shown here is derived from an EMBL/GenBank/DDBJ whole genome shotgun (WGS) entry which is preliminary data.</text>
</comment>
<proteinExistence type="inferred from homology"/>
<dbReference type="SUPFAM" id="SSF52096">
    <property type="entry name" value="ClpP/crotonase"/>
    <property type="match status" value="1"/>
</dbReference>
<evidence type="ECO:0000256" key="3">
    <source>
        <dbReference type="ARBA" id="ARBA00022490"/>
    </source>
</evidence>
<dbReference type="InterPro" id="IPR029045">
    <property type="entry name" value="ClpP/crotonase-like_dom_sf"/>
</dbReference>
<name>X1CEX8_9ZZZZ</name>
<dbReference type="AlphaFoldDB" id="X1CEX8"/>
<comment type="similarity">
    <text evidence="2">Belongs to the peptidase S41B family.</text>
</comment>
<accession>X1CEX8</accession>
<dbReference type="InterPro" id="IPR015943">
    <property type="entry name" value="WD40/YVTN_repeat-like_dom_sf"/>
</dbReference>
<dbReference type="Gene3D" id="2.130.10.10">
    <property type="entry name" value="YVTN repeat-like/Quinoprotein amine dehydrogenase"/>
    <property type="match status" value="1"/>
</dbReference>
<reference evidence="8" key="1">
    <citation type="journal article" date="2014" name="Front. Microbiol.">
        <title>High frequency of phylogenetically diverse reductive dehalogenase-homologous genes in deep subseafloor sedimentary metagenomes.</title>
        <authorList>
            <person name="Kawai M."/>
            <person name="Futagami T."/>
            <person name="Toyoda A."/>
            <person name="Takaki Y."/>
            <person name="Nishi S."/>
            <person name="Hori S."/>
            <person name="Arai W."/>
            <person name="Tsubouchi T."/>
            <person name="Morono Y."/>
            <person name="Uchiyama I."/>
            <person name="Ito T."/>
            <person name="Fujiyama A."/>
            <person name="Inagaki F."/>
            <person name="Takami H."/>
        </authorList>
    </citation>
    <scope>NUCLEOTIDE SEQUENCE</scope>
    <source>
        <strain evidence="8">Expedition CK06-06</strain>
    </source>
</reference>
<evidence type="ECO:0000256" key="4">
    <source>
        <dbReference type="ARBA" id="ARBA00022670"/>
    </source>
</evidence>
<dbReference type="GO" id="GO:0005737">
    <property type="term" value="C:cytoplasm"/>
    <property type="evidence" value="ECO:0007669"/>
    <property type="project" value="UniProtKB-SubCell"/>
</dbReference>
<keyword evidence="5" id="KW-0378">Hydrolase</keyword>
<evidence type="ECO:0000256" key="1">
    <source>
        <dbReference type="ARBA" id="ARBA00004496"/>
    </source>
</evidence>
<dbReference type="GO" id="GO:0006508">
    <property type="term" value="P:proteolysis"/>
    <property type="evidence" value="ECO:0007669"/>
    <property type="project" value="UniProtKB-KW"/>
</dbReference>